<dbReference type="Proteomes" id="UP000290289">
    <property type="component" value="Chromosome 7"/>
</dbReference>
<dbReference type="EMBL" id="RDQH01000333">
    <property type="protein sequence ID" value="RXH93540.1"/>
    <property type="molecule type" value="Genomic_DNA"/>
</dbReference>
<keyword evidence="2" id="KW-1185">Reference proteome</keyword>
<protein>
    <submittedName>
        <fullName evidence="1">Uncharacterized protein</fullName>
    </submittedName>
</protein>
<evidence type="ECO:0000313" key="1">
    <source>
        <dbReference type="EMBL" id="RXH93540.1"/>
    </source>
</evidence>
<name>A0A498JDE7_MALDO</name>
<gene>
    <name evidence="1" type="ORF">DVH24_014116</name>
</gene>
<evidence type="ECO:0000313" key="2">
    <source>
        <dbReference type="Proteomes" id="UP000290289"/>
    </source>
</evidence>
<reference evidence="1 2" key="1">
    <citation type="submission" date="2018-10" db="EMBL/GenBank/DDBJ databases">
        <title>A high-quality apple genome assembly.</title>
        <authorList>
            <person name="Hu J."/>
        </authorList>
    </citation>
    <scope>NUCLEOTIDE SEQUENCE [LARGE SCALE GENOMIC DNA]</scope>
    <source>
        <strain evidence="2">cv. HFTH1</strain>
        <tissue evidence="1">Young leaf</tissue>
    </source>
</reference>
<dbReference type="AlphaFoldDB" id="A0A498JDE7"/>
<organism evidence="1 2">
    <name type="scientific">Malus domestica</name>
    <name type="common">Apple</name>
    <name type="synonym">Pyrus malus</name>
    <dbReference type="NCBI Taxonomy" id="3750"/>
    <lineage>
        <taxon>Eukaryota</taxon>
        <taxon>Viridiplantae</taxon>
        <taxon>Streptophyta</taxon>
        <taxon>Embryophyta</taxon>
        <taxon>Tracheophyta</taxon>
        <taxon>Spermatophyta</taxon>
        <taxon>Magnoliopsida</taxon>
        <taxon>eudicotyledons</taxon>
        <taxon>Gunneridae</taxon>
        <taxon>Pentapetalae</taxon>
        <taxon>rosids</taxon>
        <taxon>fabids</taxon>
        <taxon>Rosales</taxon>
        <taxon>Rosaceae</taxon>
        <taxon>Amygdaloideae</taxon>
        <taxon>Maleae</taxon>
        <taxon>Malus</taxon>
    </lineage>
</organism>
<proteinExistence type="predicted"/>
<accession>A0A498JDE7</accession>
<sequence>MSGAKWWYSDGRQPPPLSMNLAIRKQSIFLMLAATAKNNIGKILQKKGTVVLPPLSFKLKVENYK</sequence>
<comment type="caution">
    <text evidence="1">The sequence shown here is derived from an EMBL/GenBank/DDBJ whole genome shotgun (WGS) entry which is preliminary data.</text>
</comment>